<proteinExistence type="predicted"/>
<organism evidence="2 3">
    <name type="scientific">Peptostreptococcus russellii</name>
    <dbReference type="NCBI Taxonomy" id="215200"/>
    <lineage>
        <taxon>Bacteria</taxon>
        <taxon>Bacillati</taxon>
        <taxon>Bacillota</taxon>
        <taxon>Clostridia</taxon>
        <taxon>Peptostreptococcales</taxon>
        <taxon>Peptostreptococcaceae</taxon>
        <taxon>Peptostreptococcus</taxon>
    </lineage>
</organism>
<reference evidence="2" key="1">
    <citation type="thesis" date="2015" institute="Rutgers" country="The State University of New Jersey, 14 College Farm Rd., New Brunswick, NJ, USA">
        <title>Ammonia toxicity in bacteria and its implications for treatment of and resource recovery from highly nitrogenous organic wastes.</title>
        <authorList>
            <person name="Luther A.K."/>
        </authorList>
    </citation>
    <scope>NUCLEOTIDE SEQUENCE</scope>
    <source>
        <strain evidence="2">RT-10B</strain>
    </source>
</reference>
<name>A0A2P7Q1H6_9FIRM</name>
<dbReference type="EMBL" id="JYGE01000003">
    <property type="protein sequence ID" value="PSJ31797.1"/>
    <property type="molecule type" value="Genomic_DNA"/>
</dbReference>
<dbReference type="InterPro" id="IPR036397">
    <property type="entry name" value="RNaseH_sf"/>
</dbReference>
<feature type="domain" description="Exonuclease" evidence="1">
    <location>
        <begin position="17"/>
        <end position="203"/>
    </location>
</feature>
<gene>
    <name evidence="2" type="ORF">UF10_04050</name>
</gene>
<evidence type="ECO:0000313" key="2">
    <source>
        <dbReference type="EMBL" id="PSJ31797.1"/>
    </source>
</evidence>
<dbReference type="CDD" id="cd06127">
    <property type="entry name" value="DEDDh"/>
    <property type="match status" value="1"/>
</dbReference>
<dbReference type="Gene3D" id="3.30.420.10">
    <property type="entry name" value="Ribonuclease H-like superfamily/Ribonuclease H"/>
    <property type="match status" value="1"/>
</dbReference>
<dbReference type="SMART" id="SM00479">
    <property type="entry name" value="EXOIII"/>
    <property type="match status" value="1"/>
</dbReference>
<evidence type="ECO:0000259" key="1">
    <source>
        <dbReference type="SMART" id="SM00479"/>
    </source>
</evidence>
<dbReference type="Pfam" id="PF00929">
    <property type="entry name" value="RNase_T"/>
    <property type="match status" value="1"/>
</dbReference>
<dbReference type="Proteomes" id="UP000241434">
    <property type="component" value="Unassembled WGS sequence"/>
</dbReference>
<accession>A0A2P7Q1H6</accession>
<dbReference type="SUPFAM" id="SSF52113">
    <property type="entry name" value="BRCT domain"/>
    <property type="match status" value="1"/>
</dbReference>
<evidence type="ECO:0000313" key="3">
    <source>
        <dbReference type="Proteomes" id="UP000241434"/>
    </source>
</evidence>
<dbReference type="PANTHER" id="PTHR30231">
    <property type="entry name" value="DNA POLYMERASE III SUBUNIT EPSILON"/>
    <property type="match status" value="1"/>
</dbReference>
<comment type="caution">
    <text evidence="2">The sequence shown here is derived from an EMBL/GenBank/DDBJ whole genome shotgun (WGS) entry which is preliminary data.</text>
</comment>
<dbReference type="InterPro" id="IPR013520">
    <property type="entry name" value="Ribonucl_H"/>
</dbReference>
<dbReference type="GO" id="GO:0045004">
    <property type="term" value="P:DNA replication proofreading"/>
    <property type="evidence" value="ECO:0007669"/>
    <property type="project" value="TreeGrafter"/>
</dbReference>
<dbReference type="InterPro" id="IPR012337">
    <property type="entry name" value="RNaseH-like_sf"/>
</dbReference>
<sequence length="452" mass="53067">MTTTKNKYSTCTYFPREYVVLDLEATGTSEFNYIIELSAFKISDGKIIDEYSTLVKPPRYRLFSKRRRKVQSFCEKNGKKIYYIDKFIENLTGIDNKMISSAKNEANVIKEFYEFIGESVLVGHGMGNDLTIINKSFNRVLKKELTNNYLDTFVIALFLDNKEYSLVNLCNRFGIENQDIHRAKSDAYRTYLCYEALIKELKQKYPNSVNEDFITWNTIRQQKQTKILKNKVMRSLNKKRWSDLKKYMFEHGNCEEVLNGTNVVISNKISKNDQEYIVNQLNLIDAHISNRLGIKTDYYISEKKEFSIGNINLEDKKLRKIINMNKKGSHIRIFDSDEVIEIFKKEYNPSYIYEGESFKKIDFSNQYFYIYNDFLSLTNDELIESIQLRSGIVTDKLDSKVNWIIVGENRDKDIFNDSYENEVFLSLLAFGCDISVSNEAFFIKSIEKNENN</sequence>
<dbReference type="PANTHER" id="PTHR30231:SF41">
    <property type="entry name" value="DNA POLYMERASE III SUBUNIT EPSILON"/>
    <property type="match status" value="1"/>
</dbReference>
<dbReference type="GO" id="GO:0003676">
    <property type="term" value="F:nucleic acid binding"/>
    <property type="evidence" value="ECO:0007669"/>
    <property type="project" value="InterPro"/>
</dbReference>
<dbReference type="InterPro" id="IPR036420">
    <property type="entry name" value="BRCT_dom_sf"/>
</dbReference>
<dbReference type="SUPFAM" id="SSF53098">
    <property type="entry name" value="Ribonuclease H-like"/>
    <property type="match status" value="1"/>
</dbReference>
<dbReference type="GO" id="GO:0008408">
    <property type="term" value="F:3'-5' exonuclease activity"/>
    <property type="evidence" value="ECO:0007669"/>
    <property type="project" value="TreeGrafter"/>
</dbReference>
<dbReference type="AlphaFoldDB" id="A0A2P7Q1H6"/>
<keyword evidence="3" id="KW-1185">Reference proteome</keyword>
<dbReference type="GO" id="GO:0005829">
    <property type="term" value="C:cytosol"/>
    <property type="evidence" value="ECO:0007669"/>
    <property type="project" value="TreeGrafter"/>
</dbReference>
<protein>
    <recommendedName>
        <fullName evidence="1">Exonuclease domain-containing protein</fullName>
    </recommendedName>
</protein>
<dbReference type="RefSeq" id="WP_170062445.1">
    <property type="nucleotide sequence ID" value="NZ_JYGE01000003.1"/>
</dbReference>